<feature type="compositionally biased region" description="Polar residues" evidence="1">
    <location>
        <begin position="215"/>
        <end position="227"/>
    </location>
</feature>
<dbReference type="InterPro" id="IPR011993">
    <property type="entry name" value="PH-like_dom_sf"/>
</dbReference>
<evidence type="ECO:0000256" key="1">
    <source>
        <dbReference type="SAM" id="MobiDB-lite"/>
    </source>
</evidence>
<proteinExistence type="predicted"/>
<evidence type="ECO:0000313" key="4">
    <source>
        <dbReference type="Proteomes" id="UP000320333"/>
    </source>
</evidence>
<organism evidence="3 4">
    <name type="scientific">Chytriomyces confervae</name>
    <dbReference type="NCBI Taxonomy" id="246404"/>
    <lineage>
        <taxon>Eukaryota</taxon>
        <taxon>Fungi</taxon>
        <taxon>Fungi incertae sedis</taxon>
        <taxon>Chytridiomycota</taxon>
        <taxon>Chytridiomycota incertae sedis</taxon>
        <taxon>Chytridiomycetes</taxon>
        <taxon>Chytridiales</taxon>
        <taxon>Chytriomycetaceae</taxon>
        <taxon>Chytriomyces</taxon>
    </lineage>
</organism>
<sequence length="318" mass="34615">MSSKEKAPVTLKLDSILQSIAASEFHSAYDPDVDAERTPRLSAASGGSGASGGTSAADTWALLPTLQQLEAMSVECAAPFVGALVVAVALCSGSLYKLNASADQGGKWKLRHVVLTHSTLHLFHINSDPTALPISSLPVTSSQSFVDNELVMRVHGTGETPDGFLVKRIWTLRAESQQSFAQWTQAIGKNALRVREPRTVSRSASERSVSVPRSQNLRMNSDQSMPNMARQATTAEFSEREARMRAQHLEYMALQRENAAILRRAMEERESLASTPVTPTTPVTPVQQPTKLHKAKSTAAINDKTNQMQLISGMYSLW</sequence>
<dbReference type="OrthoDB" id="2162770at2759"/>
<gene>
    <name evidence="3" type="ORF">CcCBS67573_g01401</name>
</gene>
<dbReference type="Proteomes" id="UP000320333">
    <property type="component" value="Unassembled WGS sequence"/>
</dbReference>
<dbReference type="Pfam" id="PF00169">
    <property type="entry name" value="PH"/>
    <property type="match status" value="1"/>
</dbReference>
<reference evidence="3 4" key="1">
    <citation type="journal article" date="2019" name="Sci. Rep.">
        <title>Comparative genomics of chytrid fungi reveal insights into the obligate biotrophic and pathogenic lifestyle of Synchytrium endobioticum.</title>
        <authorList>
            <person name="van de Vossenberg B.T.L.H."/>
            <person name="Warris S."/>
            <person name="Nguyen H.D.T."/>
            <person name="van Gent-Pelzer M.P.E."/>
            <person name="Joly D.L."/>
            <person name="van de Geest H.C."/>
            <person name="Bonants P.J.M."/>
            <person name="Smith D.S."/>
            <person name="Levesque C.A."/>
            <person name="van der Lee T.A.J."/>
        </authorList>
    </citation>
    <scope>NUCLEOTIDE SEQUENCE [LARGE SCALE GENOMIC DNA]</scope>
    <source>
        <strain evidence="3 4">CBS 675.73</strain>
    </source>
</reference>
<evidence type="ECO:0000259" key="2">
    <source>
        <dbReference type="PROSITE" id="PS50003"/>
    </source>
</evidence>
<dbReference type="SMART" id="SM00233">
    <property type="entry name" value="PH"/>
    <property type="match status" value="1"/>
</dbReference>
<dbReference type="SUPFAM" id="SSF50729">
    <property type="entry name" value="PH domain-like"/>
    <property type="match status" value="1"/>
</dbReference>
<feature type="compositionally biased region" description="Low complexity" evidence="1">
    <location>
        <begin position="275"/>
        <end position="290"/>
    </location>
</feature>
<feature type="compositionally biased region" description="Low complexity" evidence="1">
    <location>
        <begin position="200"/>
        <end position="214"/>
    </location>
</feature>
<dbReference type="EMBL" id="QEAP01000023">
    <property type="protein sequence ID" value="TPX77319.1"/>
    <property type="molecule type" value="Genomic_DNA"/>
</dbReference>
<accession>A0A507FLP4</accession>
<name>A0A507FLP4_9FUNG</name>
<dbReference type="InterPro" id="IPR001849">
    <property type="entry name" value="PH_domain"/>
</dbReference>
<dbReference type="PROSITE" id="PS50003">
    <property type="entry name" value="PH_DOMAIN"/>
    <property type="match status" value="1"/>
</dbReference>
<feature type="region of interest" description="Disordered" evidence="1">
    <location>
        <begin position="198"/>
        <end position="227"/>
    </location>
</feature>
<comment type="caution">
    <text evidence="3">The sequence shown here is derived from an EMBL/GenBank/DDBJ whole genome shotgun (WGS) entry which is preliminary data.</text>
</comment>
<dbReference type="CDD" id="cd00821">
    <property type="entry name" value="PH"/>
    <property type="match status" value="1"/>
</dbReference>
<evidence type="ECO:0000313" key="3">
    <source>
        <dbReference type="EMBL" id="TPX77319.1"/>
    </source>
</evidence>
<protein>
    <recommendedName>
        <fullName evidence="2">PH domain-containing protein</fullName>
    </recommendedName>
</protein>
<feature type="region of interest" description="Disordered" evidence="1">
    <location>
        <begin position="270"/>
        <end position="293"/>
    </location>
</feature>
<keyword evidence="4" id="KW-1185">Reference proteome</keyword>
<dbReference type="Gene3D" id="2.30.29.30">
    <property type="entry name" value="Pleckstrin-homology domain (PH domain)/Phosphotyrosine-binding domain (PTB)"/>
    <property type="match status" value="1"/>
</dbReference>
<dbReference type="AlphaFoldDB" id="A0A507FLP4"/>
<feature type="domain" description="PH" evidence="2">
    <location>
        <begin position="88"/>
        <end position="192"/>
    </location>
</feature>